<accession>A0AAV2S987</accession>
<dbReference type="EMBL" id="CAXKWB010054755">
    <property type="protein sequence ID" value="CAL4176095.1"/>
    <property type="molecule type" value="Genomic_DNA"/>
</dbReference>
<dbReference type="AlphaFoldDB" id="A0AAV2S987"/>
<organism evidence="1 2">
    <name type="scientific">Meganyctiphanes norvegica</name>
    <name type="common">Northern krill</name>
    <name type="synonym">Thysanopoda norvegica</name>
    <dbReference type="NCBI Taxonomy" id="48144"/>
    <lineage>
        <taxon>Eukaryota</taxon>
        <taxon>Metazoa</taxon>
        <taxon>Ecdysozoa</taxon>
        <taxon>Arthropoda</taxon>
        <taxon>Crustacea</taxon>
        <taxon>Multicrustacea</taxon>
        <taxon>Malacostraca</taxon>
        <taxon>Eumalacostraca</taxon>
        <taxon>Eucarida</taxon>
        <taxon>Euphausiacea</taxon>
        <taxon>Euphausiidae</taxon>
        <taxon>Meganyctiphanes</taxon>
    </lineage>
</organism>
<proteinExistence type="predicted"/>
<sequence length="146" mass="16673">TTKKEIIYIESGSSWDKEDADECIRLNCDDGNVTETPYPHCCLYQNKYVKDGFVRTVKCKQYKCKNGNIEISNDPKCCLDESGLEIVHGTKGDGQCLKIICTNGEAKQEIRQDCCKYNGEYFMDGFIRTDNCNLYTCVKGIFEQEI</sequence>
<dbReference type="Proteomes" id="UP001497623">
    <property type="component" value="Unassembled WGS sequence"/>
</dbReference>
<reference evidence="1 2" key="1">
    <citation type="submission" date="2024-05" db="EMBL/GenBank/DDBJ databases">
        <authorList>
            <person name="Wallberg A."/>
        </authorList>
    </citation>
    <scope>NUCLEOTIDE SEQUENCE [LARGE SCALE GENOMIC DNA]</scope>
</reference>
<feature type="non-terminal residue" evidence="1">
    <location>
        <position position="146"/>
    </location>
</feature>
<keyword evidence="2" id="KW-1185">Reference proteome</keyword>
<feature type="non-terminal residue" evidence="1">
    <location>
        <position position="1"/>
    </location>
</feature>
<evidence type="ECO:0000313" key="1">
    <source>
        <dbReference type="EMBL" id="CAL4176095.1"/>
    </source>
</evidence>
<evidence type="ECO:0000313" key="2">
    <source>
        <dbReference type="Proteomes" id="UP001497623"/>
    </source>
</evidence>
<name>A0AAV2S987_MEGNR</name>
<gene>
    <name evidence="1" type="ORF">MNOR_LOCUS34746</name>
</gene>
<comment type="caution">
    <text evidence="1">The sequence shown here is derived from an EMBL/GenBank/DDBJ whole genome shotgun (WGS) entry which is preliminary data.</text>
</comment>
<protein>
    <submittedName>
        <fullName evidence="1">Uncharacterized protein</fullName>
    </submittedName>
</protein>